<dbReference type="RefSeq" id="WP_350782081.1">
    <property type="nucleotide sequence ID" value="NZ_JBEPEK010000114.1"/>
</dbReference>
<dbReference type="Gene3D" id="1.25.40.10">
    <property type="entry name" value="Tetratricopeptide repeat domain"/>
    <property type="match status" value="2"/>
</dbReference>
<comment type="caution">
    <text evidence="1">The sequence shown here is derived from an EMBL/GenBank/DDBJ whole genome shotgun (WGS) entry which is preliminary data.</text>
</comment>
<keyword evidence="2" id="KW-1185">Reference proteome</keyword>
<gene>
    <name evidence="1" type="ORF">ABT404_17955</name>
</gene>
<dbReference type="InterPro" id="IPR011990">
    <property type="entry name" value="TPR-like_helical_dom_sf"/>
</dbReference>
<evidence type="ECO:0000313" key="1">
    <source>
        <dbReference type="EMBL" id="MER7181335.1"/>
    </source>
</evidence>
<name>A0ABV1WX76_9ACTN</name>
<organism evidence="1 2">
    <name type="scientific">Streptomyces hyaluromycini</name>
    <dbReference type="NCBI Taxonomy" id="1377993"/>
    <lineage>
        <taxon>Bacteria</taxon>
        <taxon>Bacillati</taxon>
        <taxon>Actinomycetota</taxon>
        <taxon>Actinomycetes</taxon>
        <taxon>Kitasatosporales</taxon>
        <taxon>Streptomycetaceae</taxon>
        <taxon>Streptomyces</taxon>
    </lineage>
</organism>
<protein>
    <submittedName>
        <fullName evidence="1">Tetratricopeptide repeat protein</fullName>
    </submittedName>
</protein>
<dbReference type="EMBL" id="JBEPEK010000114">
    <property type="protein sequence ID" value="MER7181335.1"/>
    <property type="molecule type" value="Genomic_DNA"/>
</dbReference>
<reference evidence="1 2" key="1">
    <citation type="submission" date="2024-06" db="EMBL/GenBank/DDBJ databases">
        <title>The Natural Products Discovery Center: Release of the First 8490 Sequenced Strains for Exploring Actinobacteria Biosynthetic Diversity.</title>
        <authorList>
            <person name="Kalkreuter E."/>
            <person name="Kautsar S.A."/>
            <person name="Yang D."/>
            <person name="Bader C.D."/>
            <person name="Teijaro C.N."/>
            <person name="Fluegel L."/>
            <person name="Davis C.M."/>
            <person name="Simpson J.R."/>
            <person name="Lauterbach L."/>
            <person name="Steele A.D."/>
            <person name="Gui C."/>
            <person name="Meng S."/>
            <person name="Li G."/>
            <person name="Viehrig K."/>
            <person name="Ye F."/>
            <person name="Su P."/>
            <person name="Kiefer A.F."/>
            <person name="Nichols A."/>
            <person name="Cepeda A.J."/>
            <person name="Yan W."/>
            <person name="Fan B."/>
            <person name="Jiang Y."/>
            <person name="Adhikari A."/>
            <person name="Zheng C.-J."/>
            <person name="Schuster L."/>
            <person name="Cowan T.M."/>
            <person name="Smanski M.J."/>
            <person name="Chevrette M.G."/>
            <person name="De Carvalho L.P.S."/>
            <person name="Shen B."/>
        </authorList>
    </citation>
    <scope>NUCLEOTIDE SEQUENCE [LARGE SCALE GENOMIC DNA]</scope>
    <source>
        <strain evidence="1 2">NPDC000234</strain>
    </source>
</reference>
<accession>A0ABV1WX76</accession>
<proteinExistence type="predicted"/>
<dbReference type="SUPFAM" id="SSF48452">
    <property type="entry name" value="TPR-like"/>
    <property type="match status" value="2"/>
</dbReference>
<sequence length="328" mass="35572">MGIFKRRRTDTAALEAEALVQRIKRAVPSDGAGAVSDEAQAELRECLAEAESRLGDGHRATQLALYQLSVGLLRTGPVAEAEAGFRRLRSIRGRALTDRATPVLLRLHAASLSRLGRHEEAAREYAAVGDQLGEHVDELSSAWLSVRALRSSELCHLRRFGEAETDARAIIERSVFTPAPTGLFVRWIATHALSYALTRQGRPAEAESVARKALAAMRVRQDDRGDLIFALEQSLAHALSAQGRYAEALDCVTSARQAYTTSRHFDAAEAHTAGVPTAEALLGLERHDEAAQAARDTITALTELFSPDHACVRDARELLVRATSATAP</sequence>
<dbReference type="Proteomes" id="UP001474181">
    <property type="component" value="Unassembled WGS sequence"/>
</dbReference>
<evidence type="ECO:0000313" key="2">
    <source>
        <dbReference type="Proteomes" id="UP001474181"/>
    </source>
</evidence>